<feature type="region of interest" description="Disordered" evidence="6">
    <location>
        <begin position="1"/>
        <end position="34"/>
    </location>
</feature>
<dbReference type="Pfam" id="PF13489">
    <property type="entry name" value="Methyltransf_23"/>
    <property type="match status" value="1"/>
</dbReference>
<keyword evidence="4" id="KW-0479">Metal-binding</keyword>
<dbReference type="EMBL" id="QGMK01000191">
    <property type="protein sequence ID" value="TVY83446.1"/>
    <property type="molecule type" value="Genomic_DNA"/>
</dbReference>
<dbReference type="CDD" id="cd02440">
    <property type="entry name" value="AdoMet_MTases"/>
    <property type="match status" value="1"/>
</dbReference>
<dbReference type="PROSITE" id="PS50076">
    <property type="entry name" value="DNAJ_2"/>
    <property type="match status" value="1"/>
</dbReference>
<sequence length="525" mass="58375">MVTDGPIFPAQGGDADVPTNGGVSTLSNSSGADESALQHLDVDYSDDHDSAITDMSTPQTSTMSVASSIYNYVEENGRTYHRYKEGKYMMPNDEAEMDRLDLQHQLWSITLFNELYLSPVKNPHNVLDIGTGTGIWAIELANKHPSARVVGSDLSPIQPDYVPPNCHFEVDDAEDEWNYSQKFDLIHGRALVTCFKDPRTVIEAAFKSLVPGGYLEFQDLVLPMRAIDDTLDGKALQNWQEITINTAAKLGTSWKHSGNYVKFFEEAGFVDVVENHFQWPMNTWAKGERMKTIGRYWQEDMLKGLESLSMAVLTRGGGMTKEAVLELTAEVRKNIVDKSIHAYLPVVVVYGRRPDDSPSNFGLPEGIRNESNIPAQTLRSAYRRALLQNHPDKSQLSSQPTLSLFSIDQISEAFSILSDAGSRAKYDKELKLQNNGANAAEGKGRQEFRTGVETVDLDDLEFDEAQEEWYRSCRCGDGRGFLIREADLEEAADDGELSVGCKGCSLWLKVLFGVIEEDVKAADAT</sequence>
<keyword evidence="5" id="KW-0408">Iron</keyword>
<dbReference type="GO" id="GO:0008168">
    <property type="term" value="F:methyltransferase activity"/>
    <property type="evidence" value="ECO:0007669"/>
    <property type="project" value="TreeGrafter"/>
</dbReference>
<dbReference type="GO" id="GO:0046872">
    <property type="term" value="F:metal ion binding"/>
    <property type="evidence" value="ECO:0007669"/>
    <property type="project" value="UniProtKB-KW"/>
</dbReference>
<proteinExistence type="inferred from homology"/>
<feature type="domain" description="DPH-type MB" evidence="8">
    <location>
        <begin position="451"/>
        <end position="513"/>
    </location>
</feature>
<evidence type="ECO:0000256" key="6">
    <source>
        <dbReference type="SAM" id="MobiDB-lite"/>
    </source>
</evidence>
<dbReference type="PANTHER" id="PTHR43591">
    <property type="entry name" value="METHYLTRANSFERASE"/>
    <property type="match status" value="1"/>
</dbReference>
<evidence type="ECO:0000313" key="10">
    <source>
        <dbReference type="Proteomes" id="UP000469558"/>
    </source>
</evidence>
<dbReference type="SUPFAM" id="SSF53335">
    <property type="entry name" value="S-adenosyl-L-methionine-dependent methyltransferases"/>
    <property type="match status" value="1"/>
</dbReference>
<dbReference type="Proteomes" id="UP000469558">
    <property type="component" value="Unassembled WGS sequence"/>
</dbReference>
<comment type="function">
    <text evidence="1">Required for the first step of diphthamide biosynthesis, the transfer of 3-amino-3-carboxypropyl from S-adenosyl-L-methionine to a histidine residue. Diphthamide is a post-translational modification of histidine which occurs in elongation factor 2.</text>
</comment>
<dbReference type="Gene3D" id="3.10.660.10">
    <property type="entry name" value="DPH Zinc finger"/>
    <property type="match status" value="1"/>
</dbReference>
<dbReference type="Gene3D" id="1.10.287.110">
    <property type="entry name" value="DnaJ domain"/>
    <property type="match status" value="1"/>
</dbReference>
<dbReference type="CDD" id="cd06257">
    <property type="entry name" value="DnaJ"/>
    <property type="match status" value="1"/>
</dbReference>
<evidence type="ECO:0000256" key="4">
    <source>
        <dbReference type="ARBA" id="ARBA00022723"/>
    </source>
</evidence>
<dbReference type="InterPro" id="IPR029063">
    <property type="entry name" value="SAM-dependent_MTases_sf"/>
</dbReference>
<dbReference type="OrthoDB" id="2013972at2759"/>
<gene>
    <name evidence="9" type="primary">laeA_1</name>
    <name evidence="9" type="ORF">LSUE1_G001046</name>
</gene>
<dbReference type="AlphaFoldDB" id="A0A8T9CDX7"/>
<evidence type="ECO:0000256" key="1">
    <source>
        <dbReference type="ARBA" id="ARBA00003474"/>
    </source>
</evidence>
<dbReference type="PANTHER" id="PTHR43591:SF102">
    <property type="entry name" value="S-ADENOSYL-L-METHIONINE-DEPENDENT METHYLTRANSFERASE"/>
    <property type="match status" value="1"/>
</dbReference>
<accession>A0A8T9CDX7</accession>
<protein>
    <recommendedName>
        <fullName evidence="3">Diphthamide biosynthesis protein 4</fullName>
    </recommendedName>
</protein>
<evidence type="ECO:0000259" key="7">
    <source>
        <dbReference type="PROSITE" id="PS50076"/>
    </source>
</evidence>
<evidence type="ECO:0000256" key="3">
    <source>
        <dbReference type="ARBA" id="ARBA00021797"/>
    </source>
</evidence>
<evidence type="ECO:0000256" key="2">
    <source>
        <dbReference type="ARBA" id="ARBA00006169"/>
    </source>
</evidence>
<organism evidence="9 10">
    <name type="scientific">Lachnellula suecica</name>
    <dbReference type="NCBI Taxonomy" id="602035"/>
    <lineage>
        <taxon>Eukaryota</taxon>
        <taxon>Fungi</taxon>
        <taxon>Dikarya</taxon>
        <taxon>Ascomycota</taxon>
        <taxon>Pezizomycotina</taxon>
        <taxon>Leotiomycetes</taxon>
        <taxon>Helotiales</taxon>
        <taxon>Lachnaceae</taxon>
        <taxon>Lachnellula</taxon>
    </lineage>
</organism>
<dbReference type="InterPro" id="IPR001623">
    <property type="entry name" value="DnaJ_domain"/>
</dbReference>
<feature type="domain" description="J" evidence="7">
    <location>
        <begin position="356"/>
        <end position="430"/>
    </location>
</feature>
<dbReference type="InterPro" id="IPR036869">
    <property type="entry name" value="J_dom_sf"/>
</dbReference>
<dbReference type="SUPFAM" id="SSF144217">
    <property type="entry name" value="CSL zinc finger"/>
    <property type="match status" value="1"/>
</dbReference>
<dbReference type="Pfam" id="PF00226">
    <property type="entry name" value="DnaJ"/>
    <property type="match status" value="1"/>
</dbReference>
<dbReference type="InterPro" id="IPR007872">
    <property type="entry name" value="DPH_MB_dom"/>
</dbReference>
<evidence type="ECO:0000256" key="5">
    <source>
        <dbReference type="ARBA" id="ARBA00023004"/>
    </source>
</evidence>
<comment type="caution">
    <text evidence="9">The sequence shown here is derived from an EMBL/GenBank/DDBJ whole genome shotgun (WGS) entry which is preliminary data.</text>
</comment>
<name>A0A8T9CDX7_9HELO</name>
<dbReference type="SUPFAM" id="SSF46565">
    <property type="entry name" value="Chaperone J-domain"/>
    <property type="match status" value="1"/>
</dbReference>
<reference evidence="9 10" key="1">
    <citation type="submission" date="2018-05" db="EMBL/GenBank/DDBJ databases">
        <title>Genome sequencing and assembly of the regulated plant pathogen Lachnellula willkommii and related sister species for the development of diagnostic species identification markers.</title>
        <authorList>
            <person name="Giroux E."/>
            <person name="Bilodeau G."/>
        </authorList>
    </citation>
    <scope>NUCLEOTIDE SEQUENCE [LARGE SCALE GENOMIC DNA]</scope>
    <source>
        <strain evidence="9 10">CBS 268.59</strain>
    </source>
</reference>
<keyword evidence="10" id="KW-1185">Reference proteome</keyword>
<evidence type="ECO:0000313" key="9">
    <source>
        <dbReference type="EMBL" id="TVY83446.1"/>
    </source>
</evidence>
<dbReference type="Gene3D" id="3.40.50.150">
    <property type="entry name" value="Vaccinia Virus protein VP39"/>
    <property type="match status" value="1"/>
</dbReference>
<evidence type="ECO:0000259" key="8">
    <source>
        <dbReference type="PROSITE" id="PS51074"/>
    </source>
</evidence>
<dbReference type="Pfam" id="PF05207">
    <property type="entry name" value="Zn_ribbon_CSL"/>
    <property type="match status" value="1"/>
</dbReference>
<feature type="compositionally biased region" description="Polar residues" evidence="6">
    <location>
        <begin position="21"/>
        <end position="32"/>
    </location>
</feature>
<comment type="similarity">
    <text evidence="2">Belongs to the DPH4 family.</text>
</comment>
<dbReference type="PROSITE" id="PS51074">
    <property type="entry name" value="DPH_MB"/>
    <property type="match status" value="1"/>
</dbReference>
<dbReference type="InterPro" id="IPR036671">
    <property type="entry name" value="DPH_MB_sf"/>
</dbReference>